<dbReference type="EMBL" id="JABWDY010034200">
    <property type="protein sequence ID" value="KAF5182875.1"/>
    <property type="molecule type" value="Genomic_DNA"/>
</dbReference>
<sequence>MIEMVGIAIGHRAGTICIIFGTLELCNRYVARMEEGETLQAALKEGMVTLEPTQFLLGLNLVVANNVSSLHHLEMEEEEDSRASASATKEKSSHAAEVA</sequence>
<feature type="compositionally biased region" description="Basic and acidic residues" evidence="1">
    <location>
        <begin position="88"/>
        <end position="99"/>
    </location>
</feature>
<organism evidence="2 3">
    <name type="scientific">Thalictrum thalictroides</name>
    <name type="common">Rue-anemone</name>
    <name type="synonym">Anemone thalictroides</name>
    <dbReference type="NCBI Taxonomy" id="46969"/>
    <lineage>
        <taxon>Eukaryota</taxon>
        <taxon>Viridiplantae</taxon>
        <taxon>Streptophyta</taxon>
        <taxon>Embryophyta</taxon>
        <taxon>Tracheophyta</taxon>
        <taxon>Spermatophyta</taxon>
        <taxon>Magnoliopsida</taxon>
        <taxon>Ranunculales</taxon>
        <taxon>Ranunculaceae</taxon>
        <taxon>Thalictroideae</taxon>
        <taxon>Thalictrum</taxon>
    </lineage>
</organism>
<feature type="region of interest" description="Disordered" evidence="1">
    <location>
        <begin position="73"/>
        <end position="99"/>
    </location>
</feature>
<keyword evidence="3" id="KW-1185">Reference proteome</keyword>
<gene>
    <name evidence="2" type="ORF">FRX31_027541</name>
</gene>
<reference evidence="2 3" key="1">
    <citation type="submission" date="2020-06" db="EMBL/GenBank/DDBJ databases">
        <title>Transcriptomic and genomic resources for Thalictrum thalictroides and T. hernandezii: Facilitating candidate gene discovery in an emerging model plant lineage.</title>
        <authorList>
            <person name="Arias T."/>
            <person name="Riano-Pachon D.M."/>
            <person name="Di Stilio V.S."/>
        </authorList>
    </citation>
    <scope>NUCLEOTIDE SEQUENCE [LARGE SCALE GENOMIC DNA]</scope>
    <source>
        <strain evidence="3">cv. WT478/WT964</strain>
        <tissue evidence="2">Leaves</tissue>
    </source>
</reference>
<proteinExistence type="predicted"/>
<comment type="caution">
    <text evidence="2">The sequence shown here is derived from an EMBL/GenBank/DDBJ whole genome shotgun (WGS) entry which is preliminary data.</text>
</comment>
<accession>A0A7J6VF83</accession>
<evidence type="ECO:0000313" key="3">
    <source>
        <dbReference type="Proteomes" id="UP000554482"/>
    </source>
</evidence>
<protein>
    <submittedName>
        <fullName evidence="2">Uncharacterized protein</fullName>
    </submittedName>
</protein>
<dbReference type="Proteomes" id="UP000554482">
    <property type="component" value="Unassembled WGS sequence"/>
</dbReference>
<evidence type="ECO:0000256" key="1">
    <source>
        <dbReference type="SAM" id="MobiDB-lite"/>
    </source>
</evidence>
<dbReference type="AlphaFoldDB" id="A0A7J6VF83"/>
<evidence type="ECO:0000313" key="2">
    <source>
        <dbReference type="EMBL" id="KAF5182875.1"/>
    </source>
</evidence>
<name>A0A7J6VF83_THATH</name>